<protein>
    <submittedName>
        <fullName evidence="2">Uncharacterized protein</fullName>
    </submittedName>
</protein>
<evidence type="ECO:0000313" key="2">
    <source>
        <dbReference type="EMBL" id="MXQ65155.1"/>
    </source>
</evidence>
<reference evidence="2 3" key="1">
    <citation type="submission" date="2019-12" db="EMBL/GenBank/DDBJ databases">
        <title>Nocardia macrotermitis sp. nov. and Nocardia aurantia sp. nov., isolated from the gut of the fungus growing-termite Macrotermes natalensis.</title>
        <authorList>
            <person name="Christine B."/>
            <person name="Rene B."/>
        </authorList>
    </citation>
    <scope>NUCLEOTIDE SEQUENCE [LARGE SCALE GENOMIC DNA]</scope>
    <source>
        <strain evidence="2 3">DSM 102126</strain>
    </source>
</reference>
<dbReference type="EMBL" id="WUTW01000002">
    <property type="protein sequence ID" value="MXQ65155.1"/>
    <property type="molecule type" value="Genomic_DNA"/>
</dbReference>
<feature type="region of interest" description="Disordered" evidence="1">
    <location>
        <begin position="1"/>
        <end position="55"/>
    </location>
</feature>
<evidence type="ECO:0000313" key="3">
    <source>
        <dbReference type="Proteomes" id="UP000431901"/>
    </source>
</evidence>
<dbReference type="AlphaFoldDB" id="A0A6I4WA51"/>
<dbReference type="RefSeq" id="WP_161103289.1">
    <property type="nucleotide sequence ID" value="NZ_JBHLYI010000010.1"/>
</dbReference>
<organism evidence="2 3">
    <name type="scientific">Actinomadura rayongensis</name>
    <dbReference type="NCBI Taxonomy" id="1429076"/>
    <lineage>
        <taxon>Bacteria</taxon>
        <taxon>Bacillati</taxon>
        <taxon>Actinomycetota</taxon>
        <taxon>Actinomycetes</taxon>
        <taxon>Streptosporangiales</taxon>
        <taxon>Thermomonosporaceae</taxon>
        <taxon>Actinomadura</taxon>
    </lineage>
</organism>
<proteinExistence type="predicted"/>
<name>A0A6I4WA51_9ACTN</name>
<dbReference type="Proteomes" id="UP000431901">
    <property type="component" value="Unassembled WGS sequence"/>
</dbReference>
<keyword evidence="3" id="KW-1185">Reference proteome</keyword>
<evidence type="ECO:0000256" key="1">
    <source>
        <dbReference type="SAM" id="MobiDB-lite"/>
    </source>
</evidence>
<sequence>MRIRDTETVLFSAPPEVDDKKKARRTPRDHRTAALSAGARRTLPRTPVRQFNRGR</sequence>
<accession>A0A6I4WA51</accession>
<comment type="caution">
    <text evidence="2">The sequence shown here is derived from an EMBL/GenBank/DDBJ whole genome shotgun (WGS) entry which is preliminary data.</text>
</comment>
<gene>
    <name evidence="2" type="ORF">GQ466_14030</name>
</gene>